<dbReference type="SUPFAM" id="SSF56801">
    <property type="entry name" value="Acetyl-CoA synthetase-like"/>
    <property type="match status" value="1"/>
</dbReference>
<comment type="catalytic activity">
    <reaction evidence="3">
        <text>a long-chain fatty acid + ATP + CoA = a long-chain fatty acyl-CoA + AMP + diphosphate</text>
        <dbReference type="Rhea" id="RHEA:15421"/>
        <dbReference type="ChEBI" id="CHEBI:30616"/>
        <dbReference type="ChEBI" id="CHEBI:33019"/>
        <dbReference type="ChEBI" id="CHEBI:57287"/>
        <dbReference type="ChEBI" id="CHEBI:57560"/>
        <dbReference type="ChEBI" id="CHEBI:83139"/>
        <dbReference type="ChEBI" id="CHEBI:456215"/>
        <dbReference type="EC" id="6.2.1.3"/>
    </reaction>
    <physiologicalReaction direction="left-to-right" evidence="3">
        <dbReference type="Rhea" id="RHEA:15422"/>
    </physiologicalReaction>
</comment>
<accession>A0ABU3XJC1</accession>
<organism evidence="5 6">
    <name type="scientific">Metapseudomonas otitidis</name>
    <dbReference type="NCBI Taxonomy" id="319939"/>
    <lineage>
        <taxon>Bacteria</taxon>
        <taxon>Pseudomonadati</taxon>
        <taxon>Pseudomonadota</taxon>
        <taxon>Gammaproteobacteria</taxon>
        <taxon>Pseudomonadales</taxon>
        <taxon>Pseudomonadaceae</taxon>
        <taxon>Metapseudomonas</taxon>
    </lineage>
</organism>
<dbReference type="Gene3D" id="3.40.50.12780">
    <property type="entry name" value="N-terminal domain of ligase-like"/>
    <property type="match status" value="1"/>
</dbReference>
<dbReference type="PANTHER" id="PTHR43272:SF33">
    <property type="entry name" value="AMP-BINDING DOMAIN-CONTAINING PROTEIN-RELATED"/>
    <property type="match status" value="1"/>
</dbReference>
<evidence type="ECO:0000256" key="2">
    <source>
        <dbReference type="ARBA" id="ARBA00022840"/>
    </source>
</evidence>
<dbReference type="InterPro" id="IPR020845">
    <property type="entry name" value="AMP-binding_CS"/>
</dbReference>
<dbReference type="Pfam" id="PF00501">
    <property type="entry name" value="AMP-binding"/>
    <property type="match status" value="1"/>
</dbReference>
<gene>
    <name evidence="5" type="ORF">R0G64_01190</name>
</gene>
<comment type="caution">
    <text evidence="5">The sequence shown here is derived from an EMBL/GenBank/DDBJ whole genome shotgun (WGS) entry which is preliminary data.</text>
</comment>
<dbReference type="EMBL" id="JAWJUL010000003">
    <property type="protein sequence ID" value="MDV3438041.1"/>
    <property type="molecule type" value="Genomic_DNA"/>
</dbReference>
<evidence type="ECO:0000313" key="5">
    <source>
        <dbReference type="EMBL" id="MDV3438041.1"/>
    </source>
</evidence>
<keyword evidence="2" id="KW-0067">ATP-binding</keyword>
<sequence>MADAVRLPLDMFFEREARHPNKRYLVQPMAGGQVEELTWGDVGDQARRAASWLRGRDLPPGSRIAIISKNCAHWIVADLAIWMAGHVSVPLYPNLTGESVRQVLEHSESALAFIGKLDDWPAMSGGIPEGVATIALPIHPEGTFDYAWSDLLDSTPIRDNPRTRPEQLATIIYTSGTTGTPKGVMQSFGNFAFAAEHGVQLFNTGESDRLLSYLPLCHVAERMFVEMASLYAGQTVFFAESLDTFLRDLRRARPTAIFGVPRIWTKFQMGVFEKMPAQKLDRLLRLPLIGRFIGRKVLAGLGLDAVRVALCGAAPVPEALLHWYKRLGLDVLEVYGMTENCGYSHVCRPGEQKTGWIGRNSPGVEVRISEEGEVQVRSGATMQGYYKDPERTAETITPDGFLRTGDKGEQDADGNLRLTGRIKEIFKTSKGKYVAPAPIENRLAVHTRIEQVCVVGDGLPQPMALCVLSEVGRQEAGNGTREQLEGSLRALLDEVNQALDKHERLLGLVLVKDVWAVDNGFLTPTLKIKRNVVEGTYGPRFPEWIERRETVLWHD</sequence>
<dbReference type="InterPro" id="IPR000873">
    <property type="entry name" value="AMP-dep_synth/lig_dom"/>
</dbReference>
<evidence type="ECO:0000313" key="6">
    <source>
        <dbReference type="Proteomes" id="UP001273935"/>
    </source>
</evidence>
<dbReference type="InterPro" id="IPR045851">
    <property type="entry name" value="AMP-bd_C_sf"/>
</dbReference>
<evidence type="ECO:0000256" key="3">
    <source>
        <dbReference type="ARBA" id="ARBA00024484"/>
    </source>
</evidence>
<reference evidence="5 6" key="1">
    <citation type="submission" date="2023-10" db="EMBL/GenBank/DDBJ databases">
        <title>Pseudomonas otitidis isolated from a paediatric patient with cystic fibrosis in Chile.</title>
        <authorList>
            <person name="Amsteins-Romero L."/>
            <person name="Opazo-Capurro A."/>
            <person name="Matus-Kohler M."/>
            <person name="Gonzalez-Rocha G."/>
        </authorList>
    </citation>
    <scope>NUCLEOTIDE SEQUENCE [LARGE SCALE GENOMIC DNA]</scope>
    <source>
        <strain evidence="5 6">P-714</strain>
    </source>
</reference>
<feature type="domain" description="AMP-dependent synthetase/ligase" evidence="4">
    <location>
        <begin position="13"/>
        <end position="386"/>
    </location>
</feature>
<dbReference type="RefSeq" id="WP_074972517.1">
    <property type="nucleotide sequence ID" value="NZ_CP133395.1"/>
</dbReference>
<proteinExistence type="predicted"/>
<dbReference type="Gene3D" id="3.30.300.30">
    <property type="match status" value="1"/>
</dbReference>
<keyword evidence="6" id="KW-1185">Reference proteome</keyword>
<dbReference type="PANTHER" id="PTHR43272">
    <property type="entry name" value="LONG-CHAIN-FATTY-ACID--COA LIGASE"/>
    <property type="match status" value="1"/>
</dbReference>
<dbReference type="PROSITE" id="PS00455">
    <property type="entry name" value="AMP_BINDING"/>
    <property type="match status" value="1"/>
</dbReference>
<dbReference type="InterPro" id="IPR042099">
    <property type="entry name" value="ANL_N_sf"/>
</dbReference>
<protein>
    <submittedName>
        <fullName evidence="5">AMP-binding protein</fullName>
    </submittedName>
</protein>
<name>A0ABU3XJC1_9GAMM</name>
<dbReference type="Proteomes" id="UP001273935">
    <property type="component" value="Unassembled WGS sequence"/>
</dbReference>
<keyword evidence="1" id="KW-0547">Nucleotide-binding</keyword>
<dbReference type="Pfam" id="PF23562">
    <property type="entry name" value="AMP-binding_C_3"/>
    <property type="match status" value="1"/>
</dbReference>
<evidence type="ECO:0000259" key="4">
    <source>
        <dbReference type="Pfam" id="PF00501"/>
    </source>
</evidence>
<evidence type="ECO:0000256" key="1">
    <source>
        <dbReference type="ARBA" id="ARBA00022741"/>
    </source>
</evidence>